<dbReference type="Pfam" id="PF14857">
    <property type="entry name" value="TMEM151"/>
    <property type="match status" value="1"/>
</dbReference>
<evidence type="ECO:0000256" key="4">
    <source>
        <dbReference type="ARBA" id="ARBA00022989"/>
    </source>
</evidence>
<evidence type="ECO:0000256" key="1">
    <source>
        <dbReference type="ARBA" id="ARBA00004141"/>
    </source>
</evidence>
<gene>
    <name evidence="10" type="ORF">H4Q32_019384</name>
</gene>
<protein>
    <submittedName>
        <fullName evidence="10">Transmembrane protein 151B</fullName>
    </submittedName>
</protein>
<feature type="compositionally biased region" description="Basic and acidic residues" evidence="7">
    <location>
        <begin position="752"/>
        <end position="768"/>
    </location>
</feature>
<evidence type="ECO:0000256" key="8">
    <source>
        <dbReference type="SAM" id="Phobius"/>
    </source>
</evidence>
<proteinExistence type="inferred from homology"/>
<evidence type="ECO:0000256" key="2">
    <source>
        <dbReference type="ARBA" id="ARBA00009583"/>
    </source>
</evidence>
<sequence length="797" mass="91196">MPRAFLVKKVNIAGEKRSWSEIPDSARGDVYIPEFIFPPYVHEVSEGSIAEYSCFTTAQKNNTFLQVRSHVLSAQLPSSAAQNIPSAASLLSCQVCQKTFTTARMLKRHVKCHSDTKKYSCEHCGKGFNDAFDLKRHVRTHTGVRPYKCTLCVKAFTQRCSLESHLKKIHAVTQQYAYKERRDKLYVCEECGLTAQTRDGLQKHLQDEHPQRLIKTKSKYKLGYTVEDNMSPCSPETHQIYERRHHRNVVALAADGQRPLKQSLSGSLCRESHWKCLLLTLLMYGCFGTLGWCSLYRITVITFDDQAYFYKGNARLYHDSPCSNGYVYIPVAFLAMLYVVYLVECWHCYSKTANLAKVEITEVYDRIQRLQQATPCIWWKAISYHYVRRTRQVTRYRNGDAYTTTQVYHERVNTHAASSEFDYSRLGVKDVSKELQGLLEHPVTRLRFTKCFSFASARAETAYLTQRARFFGDNEGLDDYMEAREGMHLKNVDFREHMLAFPDPTRPPWYTRRWVYWLASAFLLSWPLRVIAEYRTAYVHYHVEKLFGENEDANDNDNTETGNYCTGFEHGTGGPTLRVISRVNTVDMTELEWHIRCNQQMVPSYSEALLMDLDMNTNTPLSVAMAARMRRNSSYLLQSCPRCRRSTSSSSLPSWFRGNMAAGTNSFPIRPAGRLSLSRSGFSLGRLHNARTRHPCLFHSRSLGGGMGGRVEEGGGGFLGLGFRVPDEERRGVLESEGLEDDDVEETGQEQVEDRENGEPREDERDRPPTYQDALYLPVLIIHGEESCHGGHGIDTG</sequence>
<accession>A0ABQ8LLL7</accession>
<dbReference type="SUPFAM" id="SSF57667">
    <property type="entry name" value="beta-beta-alpha zinc fingers"/>
    <property type="match status" value="2"/>
</dbReference>
<feature type="transmembrane region" description="Helical" evidence="8">
    <location>
        <begin position="276"/>
        <end position="298"/>
    </location>
</feature>
<dbReference type="Gene3D" id="3.30.160.60">
    <property type="entry name" value="Classic Zinc Finger"/>
    <property type="match status" value="3"/>
</dbReference>
<evidence type="ECO:0000256" key="6">
    <source>
        <dbReference type="PROSITE-ProRule" id="PRU00042"/>
    </source>
</evidence>
<feature type="region of interest" description="Disordered" evidence="7">
    <location>
        <begin position="734"/>
        <end position="773"/>
    </location>
</feature>
<keyword evidence="11" id="KW-1185">Reference proteome</keyword>
<keyword evidence="4 8" id="KW-1133">Transmembrane helix</keyword>
<comment type="subcellular location">
    <subcellularLocation>
        <location evidence="1">Membrane</location>
        <topology evidence="1">Multi-pass membrane protein</topology>
    </subcellularLocation>
</comment>
<dbReference type="Proteomes" id="UP000830375">
    <property type="component" value="Unassembled WGS sequence"/>
</dbReference>
<dbReference type="EMBL" id="JACTAM010000021">
    <property type="protein sequence ID" value="KAI2651330.1"/>
    <property type="molecule type" value="Genomic_DNA"/>
</dbReference>
<name>A0ABQ8LLL7_LABRO</name>
<dbReference type="Pfam" id="PF00096">
    <property type="entry name" value="zf-C2H2"/>
    <property type="match status" value="2"/>
</dbReference>
<dbReference type="PANTHER" id="PTHR31893">
    <property type="entry name" value="TRANSMEMBRANE PROTEIN 151 HOMOLOG"/>
    <property type="match status" value="1"/>
</dbReference>
<evidence type="ECO:0000259" key="9">
    <source>
        <dbReference type="PROSITE" id="PS50157"/>
    </source>
</evidence>
<keyword evidence="3 8" id="KW-0812">Transmembrane</keyword>
<feature type="compositionally biased region" description="Acidic residues" evidence="7">
    <location>
        <begin position="737"/>
        <end position="751"/>
    </location>
</feature>
<dbReference type="PANTHER" id="PTHR31893:SF3">
    <property type="entry name" value="TRANSMEMBRANE PROTEIN 151A"/>
    <property type="match status" value="1"/>
</dbReference>
<dbReference type="InterPro" id="IPR036236">
    <property type="entry name" value="Znf_C2H2_sf"/>
</dbReference>
<comment type="similarity">
    <text evidence="2">Belongs to the TMEM151 family.</text>
</comment>
<evidence type="ECO:0000256" key="5">
    <source>
        <dbReference type="ARBA" id="ARBA00023136"/>
    </source>
</evidence>
<evidence type="ECO:0000313" key="11">
    <source>
        <dbReference type="Proteomes" id="UP000830375"/>
    </source>
</evidence>
<keyword evidence="6" id="KW-0862">Zinc</keyword>
<keyword evidence="6" id="KW-0479">Metal-binding</keyword>
<evidence type="ECO:0000256" key="7">
    <source>
        <dbReference type="SAM" id="MobiDB-lite"/>
    </source>
</evidence>
<feature type="domain" description="C2H2-type" evidence="9">
    <location>
        <begin position="119"/>
        <end position="146"/>
    </location>
</feature>
<dbReference type="SMART" id="SM00355">
    <property type="entry name" value="ZnF_C2H2"/>
    <property type="match status" value="4"/>
</dbReference>
<comment type="caution">
    <text evidence="10">The sequence shown here is derived from an EMBL/GenBank/DDBJ whole genome shotgun (WGS) entry which is preliminary data.</text>
</comment>
<reference evidence="10 11" key="1">
    <citation type="submission" date="2022-01" db="EMBL/GenBank/DDBJ databases">
        <title>A high-quality chromosome-level genome assembly of rohu carp, Labeo rohita.</title>
        <authorList>
            <person name="Arick M.A. II"/>
            <person name="Hsu C.-Y."/>
            <person name="Magbanua Z."/>
            <person name="Pechanova O."/>
            <person name="Grover C."/>
            <person name="Miller E."/>
            <person name="Thrash A."/>
            <person name="Ezzel L."/>
            <person name="Alam S."/>
            <person name="Benzie J."/>
            <person name="Hamilton M."/>
            <person name="Karsi A."/>
            <person name="Lawrence M.L."/>
            <person name="Peterson D.G."/>
        </authorList>
    </citation>
    <scope>NUCLEOTIDE SEQUENCE [LARGE SCALE GENOMIC DNA]</scope>
    <source>
        <strain evidence="11">BAU-BD-2019</strain>
        <tissue evidence="10">Blood</tissue>
    </source>
</reference>
<evidence type="ECO:0000256" key="3">
    <source>
        <dbReference type="ARBA" id="ARBA00022692"/>
    </source>
</evidence>
<keyword evidence="5 8" id="KW-0472">Membrane</keyword>
<evidence type="ECO:0000313" key="10">
    <source>
        <dbReference type="EMBL" id="KAI2651330.1"/>
    </source>
</evidence>
<dbReference type="InterPro" id="IPR013087">
    <property type="entry name" value="Znf_C2H2_type"/>
</dbReference>
<feature type="domain" description="C2H2-type" evidence="9">
    <location>
        <begin position="186"/>
        <end position="209"/>
    </location>
</feature>
<dbReference type="PROSITE" id="PS00028">
    <property type="entry name" value="ZINC_FINGER_C2H2_1"/>
    <property type="match status" value="3"/>
</dbReference>
<feature type="transmembrane region" description="Helical" evidence="8">
    <location>
        <begin position="325"/>
        <end position="343"/>
    </location>
</feature>
<keyword evidence="6" id="KW-0863">Zinc-finger</keyword>
<dbReference type="PROSITE" id="PS50157">
    <property type="entry name" value="ZINC_FINGER_C2H2_2"/>
    <property type="match status" value="4"/>
</dbReference>
<feature type="domain" description="C2H2-type" evidence="9">
    <location>
        <begin position="147"/>
        <end position="175"/>
    </location>
</feature>
<organism evidence="10 11">
    <name type="scientific">Labeo rohita</name>
    <name type="common">Indian major carp</name>
    <name type="synonym">Cyprinus rohita</name>
    <dbReference type="NCBI Taxonomy" id="84645"/>
    <lineage>
        <taxon>Eukaryota</taxon>
        <taxon>Metazoa</taxon>
        <taxon>Chordata</taxon>
        <taxon>Craniata</taxon>
        <taxon>Vertebrata</taxon>
        <taxon>Euteleostomi</taxon>
        <taxon>Actinopterygii</taxon>
        <taxon>Neopterygii</taxon>
        <taxon>Teleostei</taxon>
        <taxon>Ostariophysi</taxon>
        <taxon>Cypriniformes</taxon>
        <taxon>Cyprinidae</taxon>
        <taxon>Labeoninae</taxon>
        <taxon>Labeonini</taxon>
        <taxon>Labeo</taxon>
    </lineage>
</organism>
<dbReference type="InterPro" id="IPR026767">
    <property type="entry name" value="Tmem151"/>
</dbReference>
<feature type="domain" description="C2H2-type" evidence="9">
    <location>
        <begin position="91"/>
        <end position="118"/>
    </location>
</feature>